<dbReference type="Proteomes" id="UP000027093">
    <property type="component" value="Chromosome"/>
</dbReference>
<reference evidence="1 2" key="1">
    <citation type="journal article" date="2014" name="Int. J. Syst. Evol. Microbiol.">
        <title>Nitrososphaera viennensis gen. nov., sp. nov., an aerobic and mesophilic, ammonia-oxidizing archaeon from soil and a member of the archaeal phylum Thaumarchaeota.</title>
        <authorList>
            <person name="Stieglmeier M."/>
            <person name="Klingl A."/>
            <person name="Alves R.J."/>
            <person name="Rittmann S.K."/>
            <person name="Melcher M."/>
            <person name="Leisch N."/>
            <person name="Schleper C."/>
        </authorList>
    </citation>
    <scope>NUCLEOTIDE SEQUENCE [LARGE SCALE GENOMIC DNA]</scope>
    <source>
        <strain evidence="1">EN76</strain>
    </source>
</reference>
<dbReference type="KEGG" id="nvn:NVIE_005630"/>
<dbReference type="STRING" id="926571.NVIE_005630"/>
<dbReference type="EMBL" id="CP007536">
    <property type="protein sequence ID" value="AIC14763.1"/>
    <property type="molecule type" value="Genomic_DNA"/>
</dbReference>
<dbReference type="GeneID" id="74945827"/>
<organism evidence="1 2">
    <name type="scientific">Nitrososphaera viennensis EN76</name>
    <dbReference type="NCBI Taxonomy" id="926571"/>
    <lineage>
        <taxon>Archaea</taxon>
        <taxon>Nitrososphaerota</taxon>
        <taxon>Nitrososphaeria</taxon>
        <taxon>Nitrososphaerales</taxon>
        <taxon>Nitrososphaeraceae</taxon>
        <taxon>Nitrososphaera</taxon>
    </lineage>
</organism>
<name>A0A060HGQ4_9ARCH</name>
<sequence>MSNQNIFQAFEEAKKASGKFLKLAPGERRTLQFNVNRIEIADSEFEGKKTGGKSIHFTVIDPKEPQAEKVLSMGVKKADAIMALLKAGKNLLDIQKIGSGKDSQFIAIPL</sequence>
<accession>A0A060HGQ4</accession>
<evidence type="ECO:0000313" key="2">
    <source>
        <dbReference type="Proteomes" id="UP000027093"/>
    </source>
</evidence>
<gene>
    <name evidence="1" type="ORF">NVIE_005630</name>
</gene>
<dbReference type="OrthoDB" id="372648at2157"/>
<dbReference type="HOGENOM" id="CLU_2165353_0_0_2"/>
<evidence type="ECO:0000313" key="1">
    <source>
        <dbReference type="EMBL" id="AIC14763.1"/>
    </source>
</evidence>
<keyword evidence="2" id="KW-1185">Reference proteome</keyword>
<dbReference type="AlphaFoldDB" id="A0A060HGQ4"/>
<proteinExistence type="predicted"/>
<dbReference type="RefSeq" id="WP_075053916.1">
    <property type="nucleotide sequence ID" value="NZ_CP007536.1"/>
</dbReference>
<protein>
    <submittedName>
        <fullName evidence="1">Uncharacterized protein</fullName>
    </submittedName>
</protein>